<keyword evidence="3" id="KW-0413">Isomerase</keyword>
<feature type="domain" description="Utp10/HEAT1 HEAT-repeats" evidence="6">
    <location>
        <begin position="175"/>
        <end position="294"/>
    </location>
</feature>
<dbReference type="GO" id="GO:0160148">
    <property type="term" value="F:tRNA pseudouridine(55) synthase activity"/>
    <property type="evidence" value="ECO:0007669"/>
    <property type="project" value="UniProtKB-EC"/>
</dbReference>
<dbReference type="InterPro" id="IPR001650">
    <property type="entry name" value="Helicase_C-like"/>
</dbReference>
<name>A0AAV6KYF4_9ERIC</name>
<dbReference type="Pfam" id="PF00271">
    <property type="entry name" value="Helicase_C"/>
    <property type="match status" value="1"/>
</dbReference>
<evidence type="ECO:0000256" key="3">
    <source>
        <dbReference type="ARBA" id="ARBA00023235"/>
    </source>
</evidence>
<dbReference type="Pfam" id="PF21238">
    <property type="entry name" value="Pus10_C"/>
    <property type="match status" value="1"/>
</dbReference>
<dbReference type="InterPro" id="IPR056473">
    <property type="entry name" value="HEAT_Utp10/HEAT1"/>
</dbReference>
<evidence type="ECO:0000256" key="2">
    <source>
        <dbReference type="ARBA" id="ARBA00022694"/>
    </source>
</evidence>
<dbReference type="Gene3D" id="3.30.70.2510">
    <property type="match status" value="1"/>
</dbReference>
<dbReference type="SUPFAM" id="SSF52540">
    <property type="entry name" value="P-loop containing nucleoside triphosphate hydrolases"/>
    <property type="match status" value="1"/>
</dbReference>
<dbReference type="Gene3D" id="3.40.50.300">
    <property type="entry name" value="P-loop containing nucleotide triphosphate hydrolases"/>
    <property type="match status" value="1"/>
</dbReference>
<feature type="domain" description="Pus10-like C-terminal" evidence="5">
    <location>
        <begin position="576"/>
        <end position="759"/>
    </location>
</feature>
<dbReference type="Pfam" id="PF23243">
    <property type="entry name" value="HEAT_HEATR1"/>
    <property type="match status" value="1"/>
</dbReference>
<keyword evidence="2" id="KW-0819">tRNA processing</keyword>
<dbReference type="InterPro" id="IPR027417">
    <property type="entry name" value="P-loop_NTPase"/>
</dbReference>
<gene>
    <name evidence="7" type="ORF">RHGRI_007462</name>
</gene>
<dbReference type="Proteomes" id="UP000823749">
    <property type="component" value="Chromosome 3"/>
</dbReference>
<feature type="domain" description="Helicase C-terminal" evidence="4">
    <location>
        <begin position="849"/>
        <end position="898"/>
    </location>
</feature>
<dbReference type="FunFam" id="3.30.70.2510:FF:000001">
    <property type="entry name" value="tRNA pseudouridine synthase Pus10"/>
    <property type="match status" value="1"/>
</dbReference>
<dbReference type="Gene3D" id="3.30.70.3190">
    <property type="match status" value="1"/>
</dbReference>
<dbReference type="InterPro" id="IPR048741">
    <property type="entry name" value="Pus10-like_C"/>
</dbReference>
<protein>
    <recommendedName>
        <fullName evidence="1">tRNA pseudouridine(55) synthase</fullName>
        <ecNumber evidence="1">5.4.99.25</ecNumber>
    </recommendedName>
</protein>
<evidence type="ECO:0000259" key="6">
    <source>
        <dbReference type="Pfam" id="PF23243"/>
    </source>
</evidence>
<dbReference type="EMBL" id="JACTNZ010000003">
    <property type="protein sequence ID" value="KAG5557193.1"/>
    <property type="molecule type" value="Genomic_DNA"/>
</dbReference>
<accession>A0AAV6KYF4</accession>
<dbReference type="EC" id="5.4.99.25" evidence="1"/>
<dbReference type="AlphaFoldDB" id="A0AAV6KYF4"/>
<evidence type="ECO:0000259" key="5">
    <source>
        <dbReference type="Pfam" id="PF21238"/>
    </source>
</evidence>
<evidence type="ECO:0000313" key="8">
    <source>
        <dbReference type="Proteomes" id="UP000823749"/>
    </source>
</evidence>
<evidence type="ECO:0000313" key="7">
    <source>
        <dbReference type="EMBL" id="KAG5557193.1"/>
    </source>
</evidence>
<proteinExistence type="predicted"/>
<dbReference type="GO" id="GO:0031119">
    <property type="term" value="P:tRNA pseudouridine synthesis"/>
    <property type="evidence" value="ECO:0007669"/>
    <property type="project" value="TreeGrafter"/>
</dbReference>
<dbReference type="PANTHER" id="PTHR21568:SF0">
    <property type="entry name" value="TRNA PSEUDOURIDINE SYNTHASE PUS10"/>
    <property type="match status" value="1"/>
</dbReference>
<evidence type="ECO:0000256" key="1">
    <source>
        <dbReference type="ARBA" id="ARBA00012787"/>
    </source>
</evidence>
<keyword evidence="8" id="KW-1185">Reference proteome</keyword>
<sequence length="898" mass="99855">MMPLLSCRHTYSYTGANDIIPLVCRTSLIGPLFKLLRKMFMDESVYNDVDQDVQNIQASSGFSQTVSSMICYDQPTLLLILEDTSASLSTIVPAKLQRLLQTKVLAHIVDIGESAVTQWNSHSQRVFKVLISAIVPCWLSKNGSIDTLLQLLSIEGCQLLTSFAFALIDKLFPSRTLGESASLGSLLFLLFGSLVSRKLLSGPDDSLHSWDHLTSLTRIEWEFVFAMRISEQYSCMIWLPSLVKLLQQIEIGTCGVQSFKELLVAMQFISDKLLDPEITFKLSSGEESNDVQALWLLSETVKDSDTMKLKHGRRGLTLKSSSWVHVDDSAVESFGEMCLEIVKLVDDALDDSSTSLKVAAISAMEVSVYKFPSYYLIFSMCLSSVTIHIQSDNVAFSSSCIRRTGALINVLGPRALPELPSINVMSRSRIVSSSVSAITNYGEDPKLKLKADVVQKLITEKITVRLLLPPLLSLYSEAIAYTLKLLNLFLLENCLGNIHIVNAIGSKQQDHTLEEEFKYLTSIHISLAGADDMDTRVGNEIAGREYSDFVTSEEYVSARLCNVLDNNDSPDLSQFEVEKTRWIIDDERMGEASVEEIIGSNILPIFQGDNYKFHAAGREDIDVRMLGSGRPFLIEVQNARHVPSEMSVKEIERKINSMENNLVKVKNVKVVGSQGWSLIREGEAEKQNQYAALVWISHSLEDDDLKTLASFMDMPILQRTPIRVLHCRSPLEREKIIHWMKVEKIAGSSQYFLLHLCTQPIPSSSLTFGYFDWGQEANPFGSVFIFSSTSLEVLLLLGGVTGVATDAAFSGQLILLLERFPHGPAFSLCIIIANKLNALAFLIWICHSLSLLLEELDLKAAALHSLKTRSLRLAALHRFKSGQIPVLLATDVASCGLD</sequence>
<reference evidence="7" key="1">
    <citation type="submission" date="2020-08" db="EMBL/GenBank/DDBJ databases">
        <title>Plant Genome Project.</title>
        <authorList>
            <person name="Zhang R.-G."/>
        </authorList>
    </citation>
    <scope>NUCLEOTIDE SEQUENCE</scope>
    <source>
        <strain evidence="7">WSP0</strain>
        <tissue evidence="7">Leaf</tissue>
    </source>
</reference>
<comment type="caution">
    <text evidence="7">The sequence shown here is derived from an EMBL/GenBank/DDBJ whole genome shotgun (WGS) entry which is preliminary data.</text>
</comment>
<dbReference type="PANTHER" id="PTHR21568">
    <property type="entry name" value="TRNA PSEUDOURIDINE SYNTHASE PUS10"/>
    <property type="match status" value="1"/>
</dbReference>
<dbReference type="InterPro" id="IPR039894">
    <property type="entry name" value="Pus10-like"/>
</dbReference>
<evidence type="ECO:0000259" key="4">
    <source>
        <dbReference type="Pfam" id="PF00271"/>
    </source>
</evidence>
<organism evidence="7 8">
    <name type="scientific">Rhododendron griersonianum</name>
    <dbReference type="NCBI Taxonomy" id="479676"/>
    <lineage>
        <taxon>Eukaryota</taxon>
        <taxon>Viridiplantae</taxon>
        <taxon>Streptophyta</taxon>
        <taxon>Embryophyta</taxon>
        <taxon>Tracheophyta</taxon>
        <taxon>Spermatophyta</taxon>
        <taxon>Magnoliopsida</taxon>
        <taxon>eudicotyledons</taxon>
        <taxon>Gunneridae</taxon>
        <taxon>Pentapetalae</taxon>
        <taxon>asterids</taxon>
        <taxon>Ericales</taxon>
        <taxon>Ericaceae</taxon>
        <taxon>Ericoideae</taxon>
        <taxon>Rhodoreae</taxon>
        <taxon>Rhododendron</taxon>
    </lineage>
</organism>